<evidence type="ECO:0000313" key="2">
    <source>
        <dbReference type="Proteomes" id="UP000616499"/>
    </source>
</evidence>
<sequence>MREDPDQHVWSAREALFVWHYPEPVLLTSAMMRMLVKQALRELKLRYWKGYGYAKSQTLLVGFEQLGWLPNGSLSVRAASQLRLQIQMQDT</sequence>
<dbReference type="EMBL" id="BMNW01000007">
    <property type="protein sequence ID" value="GGM19061.1"/>
    <property type="molecule type" value="Genomic_DNA"/>
</dbReference>
<accession>A0ABQ2GXU2</accession>
<comment type="caution">
    <text evidence="1">The sequence shown here is derived from an EMBL/GenBank/DDBJ whole genome shotgun (WGS) entry which is preliminary data.</text>
</comment>
<dbReference type="Proteomes" id="UP000616499">
    <property type="component" value="Unassembled WGS sequence"/>
</dbReference>
<keyword evidence="2" id="KW-1185">Reference proteome</keyword>
<protein>
    <recommendedName>
        <fullName evidence="3">Transposase</fullName>
    </recommendedName>
</protein>
<proteinExistence type="predicted"/>
<gene>
    <name evidence="1" type="ORF">GCM10009425_32430</name>
</gene>
<evidence type="ECO:0000313" key="1">
    <source>
        <dbReference type="EMBL" id="GGM19061.1"/>
    </source>
</evidence>
<evidence type="ECO:0008006" key="3">
    <source>
        <dbReference type="Google" id="ProtNLM"/>
    </source>
</evidence>
<reference evidence="2" key="1">
    <citation type="journal article" date="2019" name="Int. J. Syst. Evol. Microbiol.">
        <title>The Global Catalogue of Microorganisms (GCM) 10K type strain sequencing project: providing services to taxonomists for standard genome sequencing and annotation.</title>
        <authorList>
            <consortium name="The Broad Institute Genomics Platform"/>
            <consortium name="The Broad Institute Genome Sequencing Center for Infectious Disease"/>
            <person name="Wu L."/>
            <person name="Ma J."/>
        </authorList>
    </citation>
    <scope>NUCLEOTIDE SEQUENCE [LARGE SCALE GENOMIC DNA]</scope>
    <source>
        <strain evidence="2">JCM 13501</strain>
    </source>
</reference>
<name>A0ABQ2GXU2_9PSED</name>
<organism evidence="1 2">
    <name type="scientific">Pseudomonas asuensis</name>
    <dbReference type="NCBI Taxonomy" id="1825787"/>
    <lineage>
        <taxon>Bacteria</taxon>
        <taxon>Pseudomonadati</taxon>
        <taxon>Pseudomonadota</taxon>
        <taxon>Gammaproteobacteria</taxon>
        <taxon>Pseudomonadales</taxon>
        <taxon>Pseudomonadaceae</taxon>
        <taxon>Pseudomonas</taxon>
    </lineage>
</organism>